<comment type="caution">
    <text evidence="1">The sequence shown here is derived from an EMBL/GenBank/DDBJ whole genome shotgun (WGS) entry which is preliminary data.</text>
</comment>
<name>A0A1S0ZNF4_SALET</name>
<sequence length="122" mass="14466">MLCDVPYLVQCFEQIKNQDVYPIQYPDDTLSRDIQIDSYHLHPMMKTIYQIEDPEASVVDKRILHKVVISELIQQFRFYQQSRITHRQTSLSFTMKIWLQQAINPVYTLKIQAAALSSEFLK</sequence>
<organism evidence="1">
    <name type="scientific">Salmonella enterica subsp. enterica serovar Saintpaul</name>
    <dbReference type="NCBI Taxonomy" id="90105"/>
    <lineage>
        <taxon>Bacteria</taxon>
        <taxon>Pseudomonadati</taxon>
        <taxon>Pseudomonadota</taxon>
        <taxon>Gammaproteobacteria</taxon>
        <taxon>Enterobacterales</taxon>
        <taxon>Enterobacteriaceae</taxon>
        <taxon>Salmonella</taxon>
    </lineage>
</organism>
<reference evidence="1" key="1">
    <citation type="submission" date="2016-09" db="EMBL/GenBank/DDBJ databases">
        <title>Whole genome sequencing of Salmonella enterica.</title>
        <authorList>
            <person name="Bell R."/>
        </authorList>
    </citation>
    <scope>NUCLEOTIDE SEQUENCE [LARGE SCALE GENOMIC DNA]</scope>
    <source>
        <strain evidence="1">CFSAN044978</strain>
    </source>
</reference>
<dbReference type="AlphaFoldDB" id="A0A1S0ZNF4"/>
<gene>
    <name evidence="1" type="ORF">A7T00_02610</name>
</gene>
<dbReference type="EMBL" id="MLZC01000001">
    <property type="protein sequence ID" value="OHG70215.1"/>
    <property type="molecule type" value="Genomic_DNA"/>
</dbReference>
<evidence type="ECO:0000313" key="1">
    <source>
        <dbReference type="EMBL" id="OHG70215.1"/>
    </source>
</evidence>
<proteinExistence type="predicted"/>
<protein>
    <submittedName>
        <fullName evidence="1">Uncharacterized protein</fullName>
    </submittedName>
</protein>
<accession>A0A1S0ZNF4</accession>